<dbReference type="EMBL" id="JAJAWG010000002">
    <property type="protein sequence ID" value="MCB5195704.1"/>
    <property type="molecule type" value="Genomic_DNA"/>
</dbReference>
<reference evidence="1 2" key="1">
    <citation type="submission" date="2021-10" db="EMBL/GenBank/DDBJ databases">
        <authorList>
            <person name="Chen M."/>
        </authorList>
    </citation>
    <scope>NUCLEOTIDE SEQUENCE [LARGE SCALE GENOMIC DNA]</scope>
    <source>
        <strain evidence="1 2">H3-26</strain>
    </source>
</reference>
<dbReference type="InterPro" id="IPR024524">
    <property type="entry name" value="DUF3800"/>
</dbReference>
<accession>A0ABS8BJB3</accession>
<name>A0ABS8BJB3_9NEIS</name>
<keyword evidence="2" id="KW-1185">Reference proteome</keyword>
<protein>
    <submittedName>
        <fullName evidence="1">DUF3800 domain-containing protein</fullName>
    </submittedName>
</protein>
<comment type="caution">
    <text evidence="1">The sequence shown here is derived from an EMBL/GenBank/DDBJ whole genome shotgun (WGS) entry which is preliminary data.</text>
</comment>
<evidence type="ECO:0000313" key="2">
    <source>
        <dbReference type="Proteomes" id="UP001198034"/>
    </source>
</evidence>
<sequence>MQSPELIHGKIKGAVDYKIYCDESCHLQHDGSNVMVLGALRCDASQVERIVREIKALRIAHGYQTELKWTKLLAKQWPFYKALLDLLLTEPALNFKATVVLNKNLLNHDQYNSGSHGTFYYKMAYYSLRDFLIPSNSYRIYLDYMDTLGATKARELSNVLHNQMRGAVHVDVQIIRSHESQLIQLCDLLIGAVAYSNRDDLERTGTVKVAIVDYLQQQICRKLNVGTPPWEEKFNIFMFSPRSNAC</sequence>
<dbReference type="Proteomes" id="UP001198034">
    <property type="component" value="Unassembled WGS sequence"/>
</dbReference>
<dbReference type="RefSeq" id="WP_226763494.1">
    <property type="nucleotide sequence ID" value="NZ_JAJAWG010000002.1"/>
</dbReference>
<organism evidence="1 2">
    <name type="scientific">Deefgea salmonis</name>
    <dbReference type="NCBI Taxonomy" id="2875502"/>
    <lineage>
        <taxon>Bacteria</taxon>
        <taxon>Pseudomonadati</taxon>
        <taxon>Pseudomonadota</taxon>
        <taxon>Betaproteobacteria</taxon>
        <taxon>Neisseriales</taxon>
        <taxon>Chitinibacteraceae</taxon>
        <taxon>Deefgea</taxon>
    </lineage>
</organism>
<gene>
    <name evidence="1" type="ORF">LG219_05305</name>
</gene>
<proteinExistence type="predicted"/>
<dbReference type="Pfam" id="PF12686">
    <property type="entry name" value="DUF3800"/>
    <property type="match status" value="1"/>
</dbReference>
<evidence type="ECO:0000313" key="1">
    <source>
        <dbReference type="EMBL" id="MCB5195704.1"/>
    </source>
</evidence>